<dbReference type="InterPro" id="IPR001073">
    <property type="entry name" value="C1q_dom"/>
</dbReference>
<dbReference type="EMBL" id="JACDTQ010000948">
    <property type="protein sequence ID" value="KAF5924664.1"/>
    <property type="molecule type" value="Genomic_DNA"/>
</dbReference>
<feature type="domain" description="C1q" evidence="7">
    <location>
        <begin position="110"/>
        <end position="247"/>
    </location>
</feature>
<feature type="region of interest" description="Disordered" evidence="5">
    <location>
        <begin position="281"/>
        <end position="335"/>
    </location>
</feature>
<feature type="domain" description="C1q" evidence="7">
    <location>
        <begin position="358"/>
        <end position="488"/>
    </location>
</feature>
<keyword evidence="4" id="KW-0176">Collagen</keyword>
<keyword evidence="9" id="KW-1185">Reference proteome</keyword>
<evidence type="ECO:0000256" key="1">
    <source>
        <dbReference type="ARBA" id="ARBA00004613"/>
    </source>
</evidence>
<gene>
    <name evidence="8" type="ORF">HPG69_004536</name>
</gene>
<dbReference type="InterPro" id="IPR008160">
    <property type="entry name" value="Collagen"/>
</dbReference>
<dbReference type="Pfam" id="PF01391">
    <property type="entry name" value="Collagen"/>
    <property type="match status" value="2"/>
</dbReference>
<name>A0A7J7FAB7_DICBM</name>
<comment type="subcellular location">
    <subcellularLocation>
        <location evidence="1">Secreted</location>
    </subcellularLocation>
</comment>
<evidence type="ECO:0000256" key="4">
    <source>
        <dbReference type="ARBA" id="ARBA00023119"/>
    </source>
</evidence>
<feature type="region of interest" description="Disordered" evidence="5">
    <location>
        <begin position="28"/>
        <end position="113"/>
    </location>
</feature>
<keyword evidence="3 6" id="KW-0732">Signal</keyword>
<dbReference type="GO" id="GO:0005581">
    <property type="term" value="C:collagen trimer"/>
    <property type="evidence" value="ECO:0007669"/>
    <property type="project" value="UniProtKB-KW"/>
</dbReference>
<dbReference type="PANTHER" id="PTHR15427">
    <property type="entry name" value="EMILIN ELASTIN MICROFIBRIL INTERFACE-LOCATED PROTEIN ELASTIN MICROFIBRIL INTERFACER"/>
    <property type="match status" value="1"/>
</dbReference>
<evidence type="ECO:0000313" key="9">
    <source>
        <dbReference type="Proteomes" id="UP000551758"/>
    </source>
</evidence>
<evidence type="ECO:0000256" key="3">
    <source>
        <dbReference type="ARBA" id="ARBA00022729"/>
    </source>
</evidence>
<dbReference type="InterPro" id="IPR008983">
    <property type="entry name" value="Tumour_necrosis_fac-like_dom"/>
</dbReference>
<keyword evidence="2" id="KW-0964">Secreted</keyword>
<comment type="caution">
    <text evidence="8">The sequence shown here is derived from an EMBL/GenBank/DDBJ whole genome shotgun (WGS) entry which is preliminary data.</text>
</comment>
<reference evidence="8 9" key="1">
    <citation type="journal article" date="2020" name="Mol. Biol. Evol.">
        <title>Interspecific Gene Flow and the Evolution of Specialization in Black and White Rhinoceros.</title>
        <authorList>
            <person name="Moodley Y."/>
            <person name="Westbury M.V."/>
            <person name="Russo I.M."/>
            <person name="Gopalakrishnan S."/>
            <person name="Rakotoarivelo A."/>
            <person name="Olsen R.A."/>
            <person name="Prost S."/>
            <person name="Tunstall T."/>
            <person name="Ryder O.A."/>
            <person name="Dalen L."/>
            <person name="Bruford M.W."/>
        </authorList>
    </citation>
    <scope>NUCLEOTIDE SEQUENCE [LARGE SCALE GENOMIC DNA]</scope>
    <source>
        <strain evidence="8">SBR-YM</strain>
        <tissue evidence="8">Skin</tissue>
    </source>
</reference>
<proteinExistence type="predicted"/>
<dbReference type="PRINTS" id="PR00007">
    <property type="entry name" value="COMPLEMNTC1Q"/>
</dbReference>
<accession>A0A7J7FAB7</accession>
<dbReference type="InterPro" id="IPR050392">
    <property type="entry name" value="Collagen/C1q_domain"/>
</dbReference>
<dbReference type="SMART" id="SM00110">
    <property type="entry name" value="C1Q"/>
    <property type="match status" value="2"/>
</dbReference>
<dbReference type="PROSITE" id="PS50871">
    <property type="entry name" value="C1Q"/>
    <property type="match status" value="2"/>
</dbReference>
<feature type="signal peptide" evidence="6">
    <location>
        <begin position="1"/>
        <end position="23"/>
    </location>
</feature>
<dbReference type="FunFam" id="2.60.120.40:FF:000001">
    <property type="entry name" value="Complement C1q B chain"/>
    <property type="match status" value="2"/>
</dbReference>
<dbReference type="AlphaFoldDB" id="A0A7J7FAB7"/>
<organism evidence="8 9">
    <name type="scientific">Diceros bicornis minor</name>
    <name type="common">South-central black rhinoceros</name>
    <dbReference type="NCBI Taxonomy" id="77932"/>
    <lineage>
        <taxon>Eukaryota</taxon>
        <taxon>Metazoa</taxon>
        <taxon>Chordata</taxon>
        <taxon>Craniata</taxon>
        <taxon>Vertebrata</taxon>
        <taxon>Euteleostomi</taxon>
        <taxon>Mammalia</taxon>
        <taxon>Eutheria</taxon>
        <taxon>Laurasiatheria</taxon>
        <taxon>Perissodactyla</taxon>
        <taxon>Rhinocerotidae</taxon>
        <taxon>Diceros</taxon>
    </lineage>
</organism>
<dbReference type="GO" id="GO:0005576">
    <property type="term" value="C:extracellular region"/>
    <property type="evidence" value="ECO:0007669"/>
    <property type="project" value="UniProtKB-SubCell"/>
</dbReference>
<dbReference type="Proteomes" id="UP000551758">
    <property type="component" value="Unassembled WGS sequence"/>
</dbReference>
<dbReference type="Pfam" id="PF00386">
    <property type="entry name" value="C1q"/>
    <property type="match status" value="2"/>
</dbReference>
<protein>
    <recommendedName>
        <fullName evidence="7">C1q domain-containing protein</fullName>
    </recommendedName>
</protein>
<dbReference type="PANTHER" id="PTHR15427:SF29">
    <property type="entry name" value="COMPLEMENT C1Q SUBCOMPONENT SUBUNIT C"/>
    <property type="match status" value="1"/>
</dbReference>
<evidence type="ECO:0000256" key="2">
    <source>
        <dbReference type="ARBA" id="ARBA00022525"/>
    </source>
</evidence>
<dbReference type="SUPFAM" id="SSF49842">
    <property type="entry name" value="TNF-like"/>
    <property type="match status" value="2"/>
</dbReference>
<evidence type="ECO:0000259" key="7">
    <source>
        <dbReference type="PROSITE" id="PS50871"/>
    </source>
</evidence>
<feature type="chain" id="PRO_5029806393" description="C1q domain-containing protein" evidence="6">
    <location>
        <begin position="24"/>
        <end position="488"/>
    </location>
</feature>
<evidence type="ECO:0000313" key="8">
    <source>
        <dbReference type="EMBL" id="KAF5924664.1"/>
    </source>
</evidence>
<sequence>MAAPWNWMMVGVLAVSLASTVTQEVCRAPNGKDGVPGIPGRPGWPGLKGEQGEPGAPGIRTGVQGLKGDQGEPGPPGSPGNMGYPGPSGPLGTPGVPGLKGIKGNPGNLKDQSRPAFSAVRRNPPLGGNVVIFDTVITNQENRYQSNSGRFVCSVPGYYYFTFQVVSKWDICLSIVASGKDQVQRSLGFCDTNSRGIFQVASGGTVLQLQQGDQVWIEKDPNKGRIYQGSEADSIFSGFLIFPMDVGSSSRSPLGLKILLLLLALLVGGQASTDCNGIPGMPGMPGAPGKDGHDGLPGPKGEPGIPAIPGTRGPKGQKGEPGAPGHPGKNGPMGAAGMAGVPGLMGPPGEPGEEGRYKQKYQSVFTVTRQTSQYPAANSLVKFNTVVTNPQGHYDTSTGKFTCKVPGLYYFVHHTSQTANLCVQLFRSGVKVTTFCDHMSNSKQVSSGGVLLRLQVGEEVWLAVNDYNGMVGTEGSDSVFSGFLLFPD</sequence>
<evidence type="ECO:0000256" key="6">
    <source>
        <dbReference type="SAM" id="SignalP"/>
    </source>
</evidence>
<evidence type="ECO:0000256" key="5">
    <source>
        <dbReference type="SAM" id="MobiDB-lite"/>
    </source>
</evidence>
<dbReference type="Gene3D" id="2.60.120.40">
    <property type="match status" value="2"/>
</dbReference>